<evidence type="ECO:0000256" key="1">
    <source>
        <dbReference type="SAM" id="MobiDB-lite"/>
    </source>
</evidence>
<accession>A0A4U7KRG4</accession>
<reference evidence="2 3" key="1">
    <citation type="submission" date="2019-05" db="EMBL/GenBank/DDBJ databases">
        <title>Sporisorium graminicola CBS 10092 draft sequencing and annotation.</title>
        <authorList>
            <person name="Solano-Gonzalez S."/>
            <person name="Caddick M.X."/>
            <person name="Darby A."/>
        </authorList>
    </citation>
    <scope>NUCLEOTIDE SEQUENCE [LARGE SCALE GENOMIC DNA]</scope>
    <source>
        <strain evidence="2 3">CBS 10092</strain>
    </source>
</reference>
<protein>
    <submittedName>
        <fullName evidence="2">Uncharacterized protein</fullName>
    </submittedName>
</protein>
<dbReference type="KEGG" id="sgra:EX895_005734"/>
<keyword evidence="3" id="KW-1185">Reference proteome</keyword>
<name>A0A4U7KRG4_9BASI</name>
<dbReference type="Proteomes" id="UP000306050">
    <property type="component" value="Chromosome SGRAM_7"/>
</dbReference>
<proteinExistence type="predicted"/>
<feature type="region of interest" description="Disordered" evidence="1">
    <location>
        <begin position="1"/>
        <end position="23"/>
    </location>
</feature>
<evidence type="ECO:0000313" key="3">
    <source>
        <dbReference type="Proteomes" id="UP000306050"/>
    </source>
</evidence>
<dbReference type="RefSeq" id="XP_029737557.1">
    <property type="nucleotide sequence ID" value="XM_029886326.1"/>
</dbReference>
<sequence length="238" mass="25372">MADTTSPSASASTSTQASAAPSIPPIKAAQMRLSTLSYLVHGASASAFPHPPTHAAIPSEAALPRLTRIVSALSSLSTDAAGSRAISRLLEAWDEYAELLAPVPEGSAAAATATADATQVWDAHQQASWCLSQQAELHEAGQALVEIDTLVHERRVLEPDASRSLARNVESNTRKLATAKHSDTAAQQTASNHTARLLHLVQRWSHYTSTLSQAFTLLDEQVWTLERQVSALERAQPS</sequence>
<dbReference type="GO" id="GO:0061640">
    <property type="term" value="P:cytoskeleton-dependent cytokinesis"/>
    <property type="evidence" value="ECO:0007669"/>
    <property type="project" value="InterPro"/>
</dbReference>
<dbReference type="OrthoDB" id="2551373at2759"/>
<gene>
    <name evidence="2" type="ORF">EX895_005734</name>
</gene>
<dbReference type="GO" id="GO:0005869">
    <property type="term" value="C:dynactin complex"/>
    <property type="evidence" value="ECO:0007669"/>
    <property type="project" value="InterPro"/>
</dbReference>
<dbReference type="AlphaFoldDB" id="A0A4U7KRG4"/>
<evidence type="ECO:0000313" key="2">
    <source>
        <dbReference type="EMBL" id="TKY85572.1"/>
    </source>
</evidence>
<dbReference type="GeneID" id="40728629"/>
<dbReference type="EMBL" id="SRRM01000020">
    <property type="protein sequence ID" value="TKY85572.1"/>
    <property type="molecule type" value="Genomic_DNA"/>
</dbReference>
<organism evidence="2 3">
    <name type="scientific">Sporisorium graminicola</name>
    <dbReference type="NCBI Taxonomy" id="280036"/>
    <lineage>
        <taxon>Eukaryota</taxon>
        <taxon>Fungi</taxon>
        <taxon>Dikarya</taxon>
        <taxon>Basidiomycota</taxon>
        <taxon>Ustilaginomycotina</taxon>
        <taxon>Ustilaginomycetes</taxon>
        <taxon>Ustilaginales</taxon>
        <taxon>Ustilaginaceae</taxon>
        <taxon>Sporisorium</taxon>
    </lineage>
</organism>
<dbReference type="Pfam" id="PF07426">
    <property type="entry name" value="Dynactin_p22"/>
    <property type="match status" value="1"/>
</dbReference>
<dbReference type="InterPro" id="IPR009991">
    <property type="entry name" value="DCTN3"/>
</dbReference>
<comment type="caution">
    <text evidence="2">The sequence shown here is derived from an EMBL/GenBank/DDBJ whole genome shotgun (WGS) entry which is preliminary data.</text>
</comment>